<keyword evidence="5" id="KW-0411">Iron-sulfur</keyword>
<name>M1P6K5_DESSD</name>
<evidence type="ECO:0000256" key="2">
    <source>
        <dbReference type="ARBA" id="ARBA00022723"/>
    </source>
</evidence>
<dbReference type="EMBL" id="CP003985">
    <property type="protein sequence ID" value="AGF79078.1"/>
    <property type="molecule type" value="Genomic_DNA"/>
</dbReference>
<dbReference type="CDD" id="cd07324">
    <property type="entry name" value="M48C_Oma1-like"/>
    <property type="match status" value="1"/>
</dbReference>
<evidence type="ECO:0000313" key="10">
    <source>
        <dbReference type="Proteomes" id="UP000011721"/>
    </source>
</evidence>
<dbReference type="KEGG" id="dsf:UWK_02542"/>
<evidence type="ECO:0000259" key="8">
    <source>
        <dbReference type="Pfam" id="PF01435"/>
    </source>
</evidence>
<dbReference type="Gene3D" id="3.30.2010.10">
    <property type="entry name" value="Metalloproteases ('zincins'), catalytic domain"/>
    <property type="match status" value="1"/>
</dbReference>
<sequence length="303" mass="33200">MKNMNRRSFLRIGLTGAGLTASSMLLQGFGFGDISSALNSATKYVDSATKSYNAVSKALEDITPEQEYYIGRTIGAIVLEKFQPYEHAPTISYINLLGQTLSRFSDLPELYDGYHFMVLDSPEINAFATPSGLIFVTRGMLKCCSDENSLAAVLAHEIAHVQHKHGLQSIEKDRITKATSILALEGTKNFANSDIASLTNTFEDSIGDITSTMISSGYSRSFETEADETAVMILQRVGYNGQGLIEMLKVMKKNLKPGGMDFAKTHPSPESRIEDISNIIGKEDKLKTDPSRISRFQAAMKGV</sequence>
<dbReference type="eggNOG" id="COG4783">
    <property type="taxonomic scope" value="Bacteria"/>
</dbReference>
<keyword evidence="2" id="KW-0479">Metal-binding</keyword>
<dbReference type="PANTHER" id="PTHR22726:SF1">
    <property type="entry name" value="METALLOENDOPEPTIDASE OMA1, MITOCHONDRIAL"/>
    <property type="match status" value="1"/>
</dbReference>
<dbReference type="HOGENOM" id="CLU_029002_5_2_7"/>
<evidence type="ECO:0000256" key="4">
    <source>
        <dbReference type="ARBA" id="ARBA00022833"/>
    </source>
</evidence>
<comment type="cofactor">
    <cofactor evidence="7">
        <name>Zn(2+)</name>
        <dbReference type="ChEBI" id="CHEBI:29105"/>
    </cofactor>
    <text evidence="7">Binds 1 zinc ion per subunit.</text>
</comment>
<dbReference type="OrthoDB" id="9810445at2"/>
<dbReference type="Pfam" id="PF01435">
    <property type="entry name" value="Peptidase_M48"/>
    <property type="match status" value="1"/>
</dbReference>
<dbReference type="GO" id="GO:0004222">
    <property type="term" value="F:metalloendopeptidase activity"/>
    <property type="evidence" value="ECO:0007669"/>
    <property type="project" value="InterPro"/>
</dbReference>
<keyword evidence="4 7" id="KW-0862">Zinc</keyword>
<keyword evidence="10" id="KW-1185">Reference proteome</keyword>
<feature type="domain" description="Peptidase M48" evidence="8">
    <location>
        <begin position="98"/>
        <end position="279"/>
    </location>
</feature>
<organism evidence="9 10">
    <name type="scientific">Desulfocapsa sulfexigens (strain DSM 10523 / SB164P1)</name>
    <dbReference type="NCBI Taxonomy" id="1167006"/>
    <lineage>
        <taxon>Bacteria</taxon>
        <taxon>Pseudomonadati</taxon>
        <taxon>Thermodesulfobacteriota</taxon>
        <taxon>Desulfobulbia</taxon>
        <taxon>Desulfobulbales</taxon>
        <taxon>Desulfocapsaceae</taxon>
        <taxon>Desulfocapsa</taxon>
    </lineage>
</organism>
<protein>
    <submittedName>
        <fullName evidence="9">Peptidase family M48</fullName>
    </submittedName>
</protein>
<dbReference type="GO" id="GO:0051603">
    <property type="term" value="P:proteolysis involved in protein catabolic process"/>
    <property type="evidence" value="ECO:0007669"/>
    <property type="project" value="TreeGrafter"/>
</dbReference>
<dbReference type="InterPro" id="IPR051156">
    <property type="entry name" value="Mito/Outer_Membr_Metalloprot"/>
</dbReference>
<keyword evidence="6 7" id="KW-0482">Metalloprotease</keyword>
<dbReference type="InterPro" id="IPR006311">
    <property type="entry name" value="TAT_signal"/>
</dbReference>
<gene>
    <name evidence="9" type="ordered locus">UWK_02542</name>
</gene>
<keyword evidence="5" id="KW-0408">Iron</keyword>
<dbReference type="GO" id="GO:0046872">
    <property type="term" value="F:metal ion binding"/>
    <property type="evidence" value="ECO:0007669"/>
    <property type="project" value="UniProtKB-KW"/>
</dbReference>
<evidence type="ECO:0000256" key="3">
    <source>
        <dbReference type="ARBA" id="ARBA00022801"/>
    </source>
</evidence>
<dbReference type="AlphaFoldDB" id="M1P6K5"/>
<evidence type="ECO:0000256" key="1">
    <source>
        <dbReference type="ARBA" id="ARBA00022670"/>
    </source>
</evidence>
<evidence type="ECO:0000256" key="5">
    <source>
        <dbReference type="ARBA" id="ARBA00023014"/>
    </source>
</evidence>
<evidence type="ECO:0000256" key="7">
    <source>
        <dbReference type="RuleBase" id="RU003983"/>
    </source>
</evidence>
<evidence type="ECO:0000313" key="9">
    <source>
        <dbReference type="EMBL" id="AGF79078.1"/>
    </source>
</evidence>
<dbReference type="Proteomes" id="UP000011721">
    <property type="component" value="Chromosome"/>
</dbReference>
<proteinExistence type="inferred from homology"/>
<dbReference type="InterPro" id="IPR001915">
    <property type="entry name" value="Peptidase_M48"/>
</dbReference>
<keyword evidence="1 7" id="KW-0645">Protease</keyword>
<dbReference type="PANTHER" id="PTHR22726">
    <property type="entry name" value="METALLOENDOPEPTIDASE OMA1"/>
    <property type="match status" value="1"/>
</dbReference>
<comment type="similarity">
    <text evidence="7">Belongs to the peptidase M48 family.</text>
</comment>
<keyword evidence="3 7" id="KW-0378">Hydrolase</keyword>
<evidence type="ECO:0000256" key="6">
    <source>
        <dbReference type="ARBA" id="ARBA00023049"/>
    </source>
</evidence>
<dbReference type="GO" id="GO:0051536">
    <property type="term" value="F:iron-sulfur cluster binding"/>
    <property type="evidence" value="ECO:0007669"/>
    <property type="project" value="UniProtKB-KW"/>
</dbReference>
<dbReference type="GO" id="GO:0016020">
    <property type="term" value="C:membrane"/>
    <property type="evidence" value="ECO:0007669"/>
    <property type="project" value="TreeGrafter"/>
</dbReference>
<dbReference type="PROSITE" id="PS51318">
    <property type="entry name" value="TAT"/>
    <property type="match status" value="1"/>
</dbReference>
<accession>M1P6K5</accession>
<reference evidence="10" key="1">
    <citation type="journal article" date="2013" name="Stand. Genomic Sci.">
        <title>Complete genome sequence of Desulfocapsa sulfexigens, a marine deltaproteobacterium specialized in disproportionating inorganic sulfur compounds.</title>
        <authorList>
            <person name="Finster K.W."/>
            <person name="Kjeldsen K.U."/>
            <person name="Kube M."/>
            <person name="Reinhardt R."/>
            <person name="Mussmann M."/>
            <person name="Amann R."/>
            <person name="Schreiber L."/>
        </authorList>
    </citation>
    <scope>NUCLEOTIDE SEQUENCE [LARGE SCALE GENOMIC DNA]</scope>
    <source>
        <strain evidence="10">DSM 10523 / SB164P1</strain>
    </source>
</reference>
<dbReference type="STRING" id="1167006.UWK_02542"/>